<accession>A0ABS8YK28</accession>
<organism evidence="6 7">
    <name type="scientific">Paenibacillus profundus</name>
    <dbReference type="NCBI Taxonomy" id="1173085"/>
    <lineage>
        <taxon>Bacteria</taxon>
        <taxon>Bacillati</taxon>
        <taxon>Bacillota</taxon>
        <taxon>Bacilli</taxon>
        <taxon>Bacillales</taxon>
        <taxon>Paenibacillaceae</taxon>
        <taxon>Paenibacillus</taxon>
    </lineage>
</organism>
<dbReference type="Proteomes" id="UP001199916">
    <property type="component" value="Unassembled WGS sequence"/>
</dbReference>
<dbReference type="InterPro" id="IPR045170">
    <property type="entry name" value="MTOX"/>
</dbReference>
<comment type="caution">
    <text evidence="6">The sequence shown here is derived from an EMBL/GenBank/DDBJ whole genome shotgun (WGS) entry which is preliminary data.</text>
</comment>
<dbReference type="EMBL" id="JAJNBZ010000025">
    <property type="protein sequence ID" value="MCE5172171.1"/>
    <property type="molecule type" value="Genomic_DNA"/>
</dbReference>
<comment type="cofactor">
    <cofactor evidence="1">
        <name>FAD</name>
        <dbReference type="ChEBI" id="CHEBI:57692"/>
    </cofactor>
</comment>
<dbReference type="SUPFAM" id="SSF54373">
    <property type="entry name" value="FAD-linked reductases, C-terminal domain"/>
    <property type="match status" value="1"/>
</dbReference>
<evidence type="ECO:0000259" key="5">
    <source>
        <dbReference type="Pfam" id="PF01266"/>
    </source>
</evidence>
<dbReference type="SUPFAM" id="SSF51905">
    <property type="entry name" value="FAD/NAD(P)-binding domain"/>
    <property type="match status" value="1"/>
</dbReference>
<dbReference type="Pfam" id="PF01266">
    <property type="entry name" value="DAO"/>
    <property type="match status" value="1"/>
</dbReference>
<keyword evidence="3" id="KW-0274">FAD</keyword>
<dbReference type="Gene3D" id="3.50.50.60">
    <property type="entry name" value="FAD/NAD(P)-binding domain"/>
    <property type="match status" value="1"/>
</dbReference>
<dbReference type="NCBIfam" id="NF008425">
    <property type="entry name" value="PRK11259.1"/>
    <property type="match status" value="1"/>
</dbReference>
<evidence type="ECO:0000256" key="4">
    <source>
        <dbReference type="ARBA" id="ARBA00023002"/>
    </source>
</evidence>
<dbReference type="GO" id="GO:0050131">
    <property type="term" value="F:N-methyl-L-amino-acid oxidase activity"/>
    <property type="evidence" value="ECO:0007669"/>
    <property type="project" value="UniProtKB-EC"/>
</dbReference>
<keyword evidence="2" id="KW-0285">Flavoprotein</keyword>
<evidence type="ECO:0000313" key="6">
    <source>
        <dbReference type="EMBL" id="MCE5172171.1"/>
    </source>
</evidence>
<reference evidence="6 7" key="1">
    <citation type="submission" date="2021-11" db="EMBL/GenBank/DDBJ databases">
        <title>Draft genome sequence of Paenibacillus profundus YoMME, a new Gram-positive bacteria with exoelectrogenic properties.</title>
        <authorList>
            <person name="Hubenova Y."/>
            <person name="Hubenova E."/>
            <person name="Manasiev Y."/>
            <person name="Peykov S."/>
            <person name="Mitov M."/>
        </authorList>
    </citation>
    <scope>NUCLEOTIDE SEQUENCE [LARGE SCALE GENOMIC DNA]</scope>
    <source>
        <strain evidence="6 7">YoMME</strain>
    </source>
</reference>
<evidence type="ECO:0000256" key="2">
    <source>
        <dbReference type="ARBA" id="ARBA00022630"/>
    </source>
</evidence>
<dbReference type="PANTHER" id="PTHR10961:SF7">
    <property type="entry name" value="FAD DEPENDENT OXIDOREDUCTASE DOMAIN-CONTAINING PROTEIN"/>
    <property type="match status" value="1"/>
</dbReference>
<gene>
    <name evidence="6" type="primary">solA</name>
    <name evidence="6" type="ORF">LQV63_23090</name>
</gene>
<dbReference type="Gene3D" id="3.30.9.10">
    <property type="entry name" value="D-Amino Acid Oxidase, subunit A, domain 2"/>
    <property type="match status" value="1"/>
</dbReference>
<evidence type="ECO:0000256" key="3">
    <source>
        <dbReference type="ARBA" id="ARBA00022827"/>
    </source>
</evidence>
<feature type="domain" description="FAD dependent oxidoreductase" evidence="5">
    <location>
        <begin position="6"/>
        <end position="378"/>
    </location>
</feature>
<evidence type="ECO:0000313" key="7">
    <source>
        <dbReference type="Proteomes" id="UP001199916"/>
    </source>
</evidence>
<evidence type="ECO:0000256" key="1">
    <source>
        <dbReference type="ARBA" id="ARBA00001974"/>
    </source>
</evidence>
<dbReference type="InterPro" id="IPR036188">
    <property type="entry name" value="FAD/NAD-bd_sf"/>
</dbReference>
<keyword evidence="4 6" id="KW-0560">Oxidoreductase</keyword>
<dbReference type="EC" id="1.5.3.2" evidence="6"/>
<name>A0ABS8YK28_9BACL</name>
<keyword evidence="7" id="KW-1185">Reference proteome</keyword>
<sequence>MSRLYDCIVIGAGSFGASAGMHLAREGARVLLLDMFHPPHGRGSHHGDTRIFRTAYTMGSAYVCLAERARVGWLHLEEEARRHLGLMPDAANRAGSADEQPELFKLFLPTGVISVGDAHSEALANKEASCVANGVAYERWDDRETKRRLPALYVPAHSEVLYEPEGGVLFSERIIESYLKLAEAYGAEWKPNHPVQRIATVGNAVEVWSGNERFVASKVLVTTGAWLPRLLPSLGLPVQAERRAVAWFEDTSGSYSAERFPAFIVHQSTDSEYYGLPSVRGSGIKIGHHQQGQPWNPDEEVAPFGSCSGEERLLSEFTAQSFPEAGRCMRGAACMYEMTPSEHFIIDRHPDEPAVWFAGGGSGHGFKFASAIGETVSRWMLHGKREPELETFSLVCTR</sequence>
<proteinExistence type="predicted"/>
<dbReference type="RefSeq" id="WP_233698425.1">
    <property type="nucleotide sequence ID" value="NZ_JAJNBZ010000025.1"/>
</dbReference>
<protein>
    <submittedName>
        <fullName evidence="6">N-methyl-L-tryptophan oxidase</fullName>
        <ecNumber evidence="6">1.5.3.2</ecNumber>
    </submittedName>
</protein>
<dbReference type="PANTHER" id="PTHR10961">
    <property type="entry name" value="PEROXISOMAL SARCOSINE OXIDASE"/>
    <property type="match status" value="1"/>
</dbReference>
<dbReference type="InterPro" id="IPR006076">
    <property type="entry name" value="FAD-dep_OxRdtase"/>
</dbReference>